<dbReference type="InterPro" id="IPR029149">
    <property type="entry name" value="Creatin/AminoP/Spt16_N"/>
</dbReference>
<dbReference type="Pfam" id="PF05195">
    <property type="entry name" value="AMP_N"/>
    <property type="match status" value="1"/>
</dbReference>
<evidence type="ECO:0000256" key="13">
    <source>
        <dbReference type="ARBA" id="ARBA00044051"/>
    </source>
</evidence>
<keyword evidence="9" id="KW-0482">Metalloprotease</keyword>
<evidence type="ECO:0000256" key="8">
    <source>
        <dbReference type="ARBA" id="ARBA00022997"/>
    </source>
</evidence>
<evidence type="ECO:0000256" key="20">
    <source>
        <dbReference type="RuleBase" id="RU000590"/>
    </source>
</evidence>
<dbReference type="SUPFAM" id="SSF53092">
    <property type="entry name" value="Creatinase/prolidase N-terminal domain"/>
    <property type="match status" value="1"/>
</dbReference>
<dbReference type="Ensembl" id="ENSVURT00010016148.1">
    <property type="protein sequence ID" value="ENSVURP00010014175.1"/>
    <property type="gene ID" value="ENSVURG00010010900.1"/>
</dbReference>
<dbReference type="GO" id="GO:0006508">
    <property type="term" value="P:proteolysis"/>
    <property type="evidence" value="ECO:0007669"/>
    <property type="project" value="UniProtKB-KW"/>
</dbReference>
<evidence type="ECO:0000256" key="1">
    <source>
        <dbReference type="ARBA" id="ARBA00001936"/>
    </source>
</evidence>
<evidence type="ECO:0000256" key="19">
    <source>
        <dbReference type="ARBA" id="ARBA00056110"/>
    </source>
</evidence>
<dbReference type="AlphaFoldDB" id="A0A4X2LI29"/>
<dbReference type="GeneID" id="114046951"/>
<comment type="similarity">
    <text evidence="12">Belongs to the peptidase M24B family. Eukaryotic-type prolidase subfamily.</text>
</comment>
<comment type="function">
    <text evidence="19">Dipeptidase that catalyzes the hydrolysis of dipeptides with a prolyl (Xaa-Pro) or hydroxyprolyl residue in the C-terminal position. The preferred dipeptide substrate is Gly-Pro, but other Xaa-Pro dipeptides, such as Ala-Pro, Met-Pro, Phe-Pro, Val-Pro and Leu-Pro, can be cleaved. Plays an important role in collagen metabolism because the high level of iminoacids in collagen.</text>
</comment>
<comment type="cofactor">
    <cofactor evidence="1">
        <name>Mn(2+)</name>
        <dbReference type="ChEBI" id="CHEBI:29035"/>
    </cofactor>
</comment>
<keyword evidence="5 20" id="KW-0479">Metal-binding</keyword>
<evidence type="ECO:0000313" key="23">
    <source>
        <dbReference type="Ensembl" id="ENSVURP00010023603.1"/>
    </source>
</evidence>
<reference evidence="24" key="1">
    <citation type="submission" date="2018-12" db="EMBL/GenBank/DDBJ databases">
        <authorList>
            <person name="Yazar S."/>
        </authorList>
    </citation>
    <scope>NUCLEOTIDE SEQUENCE [LARGE SCALE GENOMIC DNA]</scope>
</reference>
<dbReference type="FunFam" id="3.90.230.10:FF:000002">
    <property type="entry name" value="Xaa-Pro aminopeptidase 3"/>
    <property type="match status" value="1"/>
</dbReference>
<dbReference type="Pfam" id="PF00557">
    <property type="entry name" value="Peptidase_M24"/>
    <property type="match status" value="1"/>
</dbReference>
<dbReference type="PANTHER" id="PTHR48480:SF2">
    <property type="entry name" value="PEPTIDASE D"/>
    <property type="match status" value="1"/>
</dbReference>
<evidence type="ECO:0000256" key="17">
    <source>
        <dbReference type="ARBA" id="ARBA00044351"/>
    </source>
</evidence>
<gene>
    <name evidence="23" type="primary">LOC114046951</name>
    <name evidence="22" type="synonym">LOC114046955</name>
</gene>
<keyword evidence="4" id="KW-0645">Protease</keyword>
<evidence type="ECO:0000256" key="3">
    <source>
        <dbReference type="ARBA" id="ARBA00022553"/>
    </source>
</evidence>
<sequence>MAVAGGPVFWLGNETLKVPRALFSLNRKRLCDRLRKNPAVQEHSLVLLQGGEQSNRYCTDTGVLFRQESFFHWAFGVTEPGCFGVIDVDFGKSTLFVPRLPESHATWMGKIHSREHFKEKYAVDDVQYSDDIAKVLASKTPSVLLTLRGVNTDSGSVCREASFEGISQFKVNNTILHPEIVECRVFKTDMELEVLRYTNKVSSDAHKEVMKAVKVGMKEYELESLFEHYCYSRGGMRHSSYTCICGSGENSAVLHYGHAGAPNDKTIQDGDLCLFDMGGEYYCFSSDITCTFPANGKFTPDQKAIYEAVLRSSRAVMNAIKPGVPWPDMHRLADRVHLEELTRIGILTGNVDDMAKVHLGAVFMPHGLGHFLGIDVHDVGGYPEGVERINEPGLSSLRTARKLEQGMVLTVEPGIYFIDHLLDQALADPARACFINGHTLQRFRGFGGVRIEEDVVVTASGMELLTCVPRTVEEIEACMADSNKAFTPFPTQKE</sequence>
<evidence type="ECO:0000256" key="18">
    <source>
        <dbReference type="ARBA" id="ARBA00048994"/>
    </source>
</evidence>
<dbReference type="SUPFAM" id="SSF55920">
    <property type="entry name" value="Creatinase/aminopeptidase"/>
    <property type="match status" value="1"/>
</dbReference>
<dbReference type="InterPro" id="IPR000994">
    <property type="entry name" value="Pept_M24"/>
</dbReference>
<evidence type="ECO:0000256" key="2">
    <source>
        <dbReference type="ARBA" id="ARBA00011738"/>
    </source>
</evidence>
<evidence type="ECO:0000256" key="9">
    <source>
        <dbReference type="ARBA" id="ARBA00023049"/>
    </source>
</evidence>
<keyword evidence="11" id="KW-0464">Manganese</keyword>
<evidence type="ECO:0000256" key="4">
    <source>
        <dbReference type="ARBA" id="ARBA00022670"/>
    </source>
</evidence>
<dbReference type="OrthoDB" id="10261878at2759"/>
<dbReference type="Proteomes" id="UP000314987">
    <property type="component" value="Unassembled WGS sequence"/>
</dbReference>
<evidence type="ECO:0000256" key="5">
    <source>
        <dbReference type="ARBA" id="ARBA00022723"/>
    </source>
</evidence>
<evidence type="ECO:0000256" key="15">
    <source>
        <dbReference type="ARBA" id="ARBA00044252"/>
    </source>
</evidence>
<dbReference type="Gene3D" id="3.90.230.10">
    <property type="entry name" value="Creatinase/methionine aminopeptidase superfamily"/>
    <property type="match status" value="1"/>
</dbReference>
<evidence type="ECO:0000256" key="11">
    <source>
        <dbReference type="ARBA" id="ARBA00023211"/>
    </source>
</evidence>
<dbReference type="GeneTree" id="ENSGT00940000153657"/>
<dbReference type="Gene3D" id="3.40.350.10">
    <property type="entry name" value="Creatinase/prolidase N-terminal domain"/>
    <property type="match status" value="1"/>
</dbReference>
<dbReference type="GO" id="GO:0102009">
    <property type="term" value="F:proline dipeptidase activity"/>
    <property type="evidence" value="ECO:0007669"/>
    <property type="project" value="UniProtKB-EC"/>
</dbReference>
<dbReference type="InterPro" id="IPR052433">
    <property type="entry name" value="X-Pro_dipept-like"/>
</dbReference>
<comment type="catalytic activity">
    <reaction evidence="18">
        <text>Xaa-L-Pro dipeptide + H2O = an L-alpha-amino acid + L-proline</text>
        <dbReference type="Rhea" id="RHEA:76407"/>
        <dbReference type="ChEBI" id="CHEBI:15377"/>
        <dbReference type="ChEBI" id="CHEBI:59869"/>
        <dbReference type="ChEBI" id="CHEBI:60039"/>
        <dbReference type="ChEBI" id="CHEBI:195196"/>
        <dbReference type="EC" id="3.4.13.9"/>
    </reaction>
</comment>
<dbReference type="InterPro" id="IPR007865">
    <property type="entry name" value="Aminopep_P_N"/>
</dbReference>
<evidence type="ECO:0000256" key="16">
    <source>
        <dbReference type="ARBA" id="ARBA00044284"/>
    </source>
</evidence>
<dbReference type="CDD" id="cd01087">
    <property type="entry name" value="Prolidase"/>
    <property type="match status" value="1"/>
</dbReference>
<keyword evidence="3" id="KW-0597">Phosphoprotein</keyword>
<name>A0A4X2LI29_VOMUR</name>
<dbReference type="FunFam" id="3.40.350.10:FF:000007">
    <property type="entry name" value="Xaa-Pro dipeptidase"/>
    <property type="match status" value="1"/>
</dbReference>
<dbReference type="SMART" id="SM01011">
    <property type="entry name" value="AMP_N"/>
    <property type="match status" value="1"/>
</dbReference>
<keyword evidence="7" id="KW-0007">Acetylation</keyword>
<dbReference type="PANTHER" id="PTHR48480">
    <property type="match status" value="1"/>
</dbReference>
<reference evidence="23" key="2">
    <citation type="submission" date="2025-05" db="UniProtKB">
        <authorList>
            <consortium name="Ensembl"/>
        </authorList>
    </citation>
    <scope>IDENTIFICATION</scope>
</reference>
<evidence type="ECO:0000256" key="7">
    <source>
        <dbReference type="ARBA" id="ARBA00022990"/>
    </source>
</evidence>
<dbReference type="Ensembl" id="ENSVURT00010026865.1">
    <property type="protein sequence ID" value="ENSVURP00010023603.1"/>
    <property type="gene ID" value="ENSVURG00010018092.1"/>
</dbReference>
<evidence type="ECO:0000256" key="14">
    <source>
        <dbReference type="ARBA" id="ARBA00044141"/>
    </source>
</evidence>
<evidence type="ECO:0000259" key="21">
    <source>
        <dbReference type="SMART" id="SM01011"/>
    </source>
</evidence>
<evidence type="ECO:0000256" key="10">
    <source>
        <dbReference type="ARBA" id="ARBA00023105"/>
    </source>
</evidence>
<keyword evidence="24" id="KW-1185">Reference proteome</keyword>
<dbReference type="PROSITE" id="PS00491">
    <property type="entry name" value="PROLINE_PEPTIDASE"/>
    <property type="match status" value="1"/>
</dbReference>
<dbReference type="GO" id="GO:0030145">
    <property type="term" value="F:manganese ion binding"/>
    <property type="evidence" value="ECO:0007669"/>
    <property type="project" value="InterPro"/>
</dbReference>
<evidence type="ECO:0000313" key="24">
    <source>
        <dbReference type="Proteomes" id="UP000314987"/>
    </source>
</evidence>
<proteinExistence type="inferred from homology"/>
<organism evidence="23 24">
    <name type="scientific">Vombatus ursinus</name>
    <name type="common">Common wombat</name>
    <dbReference type="NCBI Taxonomy" id="29139"/>
    <lineage>
        <taxon>Eukaryota</taxon>
        <taxon>Metazoa</taxon>
        <taxon>Chordata</taxon>
        <taxon>Craniata</taxon>
        <taxon>Vertebrata</taxon>
        <taxon>Euteleostomi</taxon>
        <taxon>Mammalia</taxon>
        <taxon>Metatheria</taxon>
        <taxon>Diprotodontia</taxon>
        <taxon>Vombatidae</taxon>
        <taxon>Vombatus</taxon>
    </lineage>
</organism>
<dbReference type="InterPro" id="IPR001131">
    <property type="entry name" value="Peptidase_M24B_aminopep-P_CS"/>
</dbReference>
<dbReference type="OMA" id="DAHALFF"/>
<dbReference type="STRING" id="29139.ENSVURP00010014175"/>
<keyword evidence="6" id="KW-0378">Hydrolase</keyword>
<evidence type="ECO:0000313" key="22">
    <source>
        <dbReference type="Ensembl" id="ENSVURP00010014175.1"/>
    </source>
</evidence>
<keyword evidence="10" id="KW-0177">Collagen degradation</keyword>
<comment type="subunit">
    <text evidence="2">Homodimer.</text>
</comment>
<accession>A0A4X2LI29</accession>
<evidence type="ECO:0000256" key="12">
    <source>
        <dbReference type="ARBA" id="ARBA00043990"/>
    </source>
</evidence>
<dbReference type="RefSeq" id="XP_027723395.1">
    <property type="nucleotide sequence ID" value="XM_027867594.1"/>
</dbReference>
<keyword evidence="8" id="KW-0224">Dipeptidase</keyword>
<dbReference type="EC" id="3.4.13.9" evidence="13"/>
<feature type="domain" description="Aminopeptidase P N-terminal" evidence="21">
    <location>
        <begin position="18"/>
        <end position="155"/>
    </location>
</feature>
<evidence type="ECO:0000256" key="6">
    <source>
        <dbReference type="ARBA" id="ARBA00022801"/>
    </source>
</evidence>
<protein>
    <recommendedName>
        <fullName evidence="14">Xaa-Pro dipeptidase</fullName>
        <ecNumber evidence="13">3.4.13.9</ecNumber>
    </recommendedName>
    <alternativeName>
        <fullName evidence="17">Imidodipeptidase</fullName>
    </alternativeName>
    <alternativeName>
        <fullName evidence="15">Peptidase D</fullName>
    </alternativeName>
    <alternativeName>
        <fullName evidence="16">Proline dipeptidase</fullName>
    </alternativeName>
</protein>
<dbReference type="GO" id="GO:0030574">
    <property type="term" value="P:collagen catabolic process"/>
    <property type="evidence" value="ECO:0007669"/>
    <property type="project" value="UniProtKB-KW"/>
</dbReference>
<dbReference type="GO" id="GO:0070006">
    <property type="term" value="F:metalloaminopeptidase activity"/>
    <property type="evidence" value="ECO:0007669"/>
    <property type="project" value="InterPro"/>
</dbReference>
<dbReference type="InterPro" id="IPR036005">
    <property type="entry name" value="Creatinase/aminopeptidase-like"/>
</dbReference>